<dbReference type="STRING" id="400682.A0A1X7UXZ2"/>
<comment type="function">
    <text evidence="8">Plays a role in the degradation of histone mRNAs, the only eukaryotic mRNAs that are not polyadenylated. Probably also part of an LSm subunits-containing complex involved in the general process of mRNA degradation.</text>
</comment>
<evidence type="ECO:0000256" key="1">
    <source>
        <dbReference type="ARBA" id="ARBA00006850"/>
    </source>
</evidence>
<dbReference type="GO" id="GO:1990726">
    <property type="term" value="C:Lsm1-7-Pat1 complex"/>
    <property type="evidence" value="ECO:0007669"/>
    <property type="project" value="TreeGrafter"/>
</dbReference>
<dbReference type="EnsemblMetazoa" id="Aqu2.1.32232_001">
    <property type="protein sequence ID" value="Aqu2.1.32232_001"/>
    <property type="gene ID" value="Aqu2.1.32232"/>
</dbReference>
<feature type="domain" description="Sm" evidence="13">
    <location>
        <begin position="22"/>
        <end position="97"/>
    </location>
</feature>
<gene>
    <name evidence="11" type="primary">LSM1</name>
    <name evidence="14" type="synonym">100642141</name>
</gene>
<comment type="subunit">
    <text evidence="9">Interacts with SLBP; interaction with SLBP occurs when histone mRNA is being rapidly degraded during the S phase. LSm subunits form a heteromer with a donut shape.</text>
</comment>
<comment type="function">
    <text evidence="11">Probably involved with other LSm subunits in the general process of degradation of mRNAs.</text>
</comment>
<dbReference type="PANTHER" id="PTHR15588">
    <property type="entry name" value="LSM1"/>
    <property type="match status" value="1"/>
</dbReference>
<dbReference type="GO" id="GO:0008380">
    <property type="term" value="P:RNA splicing"/>
    <property type="evidence" value="ECO:0007669"/>
    <property type="project" value="UniProtKB-KW"/>
</dbReference>
<dbReference type="FunFam" id="2.30.30.100:FF:000021">
    <property type="entry name" value="U6 snRNA-associated Sm-like protein LSm1"/>
    <property type="match status" value="1"/>
</dbReference>
<keyword evidence="2 11" id="KW-0963">Cytoplasm</keyword>
<evidence type="ECO:0000256" key="9">
    <source>
        <dbReference type="ARBA" id="ARBA00062159"/>
    </source>
</evidence>
<evidence type="ECO:0000256" key="8">
    <source>
        <dbReference type="ARBA" id="ARBA00056858"/>
    </source>
</evidence>
<dbReference type="PANTHER" id="PTHR15588:SF8">
    <property type="entry name" value="U6 SNRNA-ASSOCIATED SM-LIKE PROTEIN LSM1"/>
    <property type="match status" value="1"/>
</dbReference>
<dbReference type="OrthoDB" id="422364at2759"/>
<evidence type="ECO:0000313" key="14">
    <source>
        <dbReference type="EnsemblMetazoa" id="Aqu2.1.32232_001"/>
    </source>
</evidence>
<dbReference type="InterPro" id="IPR044642">
    <property type="entry name" value="PTHR15588"/>
</dbReference>
<evidence type="ECO:0000256" key="12">
    <source>
        <dbReference type="SAM" id="Coils"/>
    </source>
</evidence>
<evidence type="ECO:0000256" key="2">
    <source>
        <dbReference type="ARBA" id="ARBA00022490"/>
    </source>
</evidence>
<comment type="subcellular location">
    <subcellularLocation>
        <location evidence="11">Cytoplasm</location>
    </subcellularLocation>
    <subcellularLocation>
        <location evidence="11">Cytoplasm</location>
        <location evidence="11">P-body</location>
    </subcellularLocation>
</comment>
<dbReference type="KEGG" id="aqu:100642141"/>
<dbReference type="InterPro" id="IPR010920">
    <property type="entry name" value="LSM_dom_sf"/>
</dbReference>
<keyword evidence="7 11" id="KW-0687">Ribonucleoprotein</keyword>
<dbReference type="GO" id="GO:0003729">
    <property type="term" value="F:mRNA binding"/>
    <property type="evidence" value="ECO:0007669"/>
    <property type="project" value="TreeGrafter"/>
</dbReference>
<reference evidence="15" key="1">
    <citation type="journal article" date="2010" name="Nature">
        <title>The Amphimedon queenslandica genome and the evolution of animal complexity.</title>
        <authorList>
            <person name="Srivastava M."/>
            <person name="Simakov O."/>
            <person name="Chapman J."/>
            <person name="Fahey B."/>
            <person name="Gauthier M.E."/>
            <person name="Mitros T."/>
            <person name="Richards G.S."/>
            <person name="Conaco C."/>
            <person name="Dacre M."/>
            <person name="Hellsten U."/>
            <person name="Larroux C."/>
            <person name="Putnam N.H."/>
            <person name="Stanke M."/>
            <person name="Adamska M."/>
            <person name="Darling A."/>
            <person name="Degnan S.M."/>
            <person name="Oakley T.H."/>
            <person name="Plachetzki D.C."/>
            <person name="Zhai Y."/>
            <person name="Adamski M."/>
            <person name="Calcino A."/>
            <person name="Cummins S.F."/>
            <person name="Goodstein D.M."/>
            <person name="Harris C."/>
            <person name="Jackson D.J."/>
            <person name="Leys S.P."/>
            <person name="Shu S."/>
            <person name="Woodcroft B.J."/>
            <person name="Vervoort M."/>
            <person name="Kosik K.S."/>
            <person name="Manning G."/>
            <person name="Degnan B.M."/>
            <person name="Rokhsar D.S."/>
        </authorList>
    </citation>
    <scope>NUCLEOTIDE SEQUENCE [LARGE SCALE GENOMIC DNA]</scope>
</reference>
<feature type="coiled-coil region" evidence="12">
    <location>
        <begin position="106"/>
        <end position="136"/>
    </location>
</feature>
<dbReference type="GO" id="GO:1990904">
    <property type="term" value="C:ribonucleoprotein complex"/>
    <property type="evidence" value="ECO:0007669"/>
    <property type="project" value="UniProtKB-KW"/>
</dbReference>
<keyword evidence="15" id="KW-1185">Reference proteome</keyword>
<evidence type="ECO:0000256" key="11">
    <source>
        <dbReference type="RuleBase" id="RU365047"/>
    </source>
</evidence>
<evidence type="ECO:0000256" key="6">
    <source>
        <dbReference type="ARBA" id="ARBA00023187"/>
    </source>
</evidence>
<comment type="similarity">
    <text evidence="1 11">Belongs to the snRNP Sm proteins family.</text>
</comment>
<keyword evidence="4 11" id="KW-0507">mRNA processing</keyword>
<evidence type="ECO:0000313" key="15">
    <source>
        <dbReference type="Proteomes" id="UP000007879"/>
    </source>
</evidence>
<evidence type="ECO:0000256" key="3">
    <source>
        <dbReference type="ARBA" id="ARBA00022553"/>
    </source>
</evidence>
<dbReference type="PROSITE" id="PS52002">
    <property type="entry name" value="SM"/>
    <property type="match status" value="1"/>
</dbReference>
<dbReference type="Pfam" id="PF01423">
    <property type="entry name" value="LSM"/>
    <property type="match status" value="1"/>
</dbReference>
<dbReference type="OMA" id="DQFANLM"/>
<evidence type="ECO:0000256" key="10">
    <source>
        <dbReference type="ARBA" id="ARBA00067756"/>
    </source>
</evidence>
<dbReference type="InParanoid" id="A0A1X7UXZ2"/>
<dbReference type="GO" id="GO:0000932">
    <property type="term" value="C:P-body"/>
    <property type="evidence" value="ECO:0007669"/>
    <property type="project" value="UniProtKB-SubCell"/>
</dbReference>
<reference evidence="14" key="2">
    <citation type="submission" date="2017-05" db="UniProtKB">
        <authorList>
            <consortium name="EnsemblMetazoa"/>
        </authorList>
    </citation>
    <scope>IDENTIFICATION</scope>
</reference>
<dbReference type="eggNOG" id="KOG1782">
    <property type="taxonomic scope" value="Eukaryota"/>
</dbReference>
<proteinExistence type="inferred from homology"/>
<dbReference type="InterPro" id="IPR001163">
    <property type="entry name" value="Sm_dom_euk/arc"/>
</dbReference>
<dbReference type="Gene3D" id="2.30.30.100">
    <property type="match status" value="1"/>
</dbReference>
<dbReference type="SUPFAM" id="SSF50182">
    <property type="entry name" value="Sm-like ribonucleoproteins"/>
    <property type="match status" value="1"/>
</dbReference>
<keyword evidence="6" id="KW-0508">mRNA splicing</keyword>
<dbReference type="SMART" id="SM00651">
    <property type="entry name" value="Sm"/>
    <property type="match status" value="1"/>
</dbReference>
<protein>
    <recommendedName>
        <fullName evidence="10 11">U6 snRNA-associated Sm-like protein LSm1</fullName>
    </recommendedName>
</protein>
<sequence>MEGHGVQTDLQAKDSFDGKYIPGTASLIAEVDKRILVVLRGGRTLIGYLRSIDQFANLLLQDTVERIHVGKKYGDIPRGIFLVRGENMVLCGEIEKSLEESMELEKVSIEEIIEAQRQENEKREKEKKRKEELLRQKGLPVVRDESEDILS</sequence>
<dbReference type="EnsemblMetazoa" id="XM_003386495.3">
    <property type="protein sequence ID" value="XP_003386543.1"/>
    <property type="gene ID" value="LOC100642141"/>
</dbReference>
<dbReference type="AlphaFoldDB" id="A0A1X7UXZ2"/>
<name>A0A1X7UXZ2_AMPQE</name>
<evidence type="ECO:0000256" key="7">
    <source>
        <dbReference type="ARBA" id="ARBA00023274"/>
    </source>
</evidence>
<dbReference type="GO" id="GO:0006397">
    <property type="term" value="P:mRNA processing"/>
    <property type="evidence" value="ECO:0007669"/>
    <property type="project" value="UniProtKB-UniRule"/>
</dbReference>
<evidence type="ECO:0000256" key="4">
    <source>
        <dbReference type="ARBA" id="ARBA00022664"/>
    </source>
</evidence>
<keyword evidence="5 11" id="KW-0694">RNA-binding</keyword>
<evidence type="ECO:0000256" key="5">
    <source>
        <dbReference type="ARBA" id="ARBA00022884"/>
    </source>
</evidence>
<evidence type="ECO:0000259" key="13">
    <source>
        <dbReference type="PROSITE" id="PS52002"/>
    </source>
</evidence>
<dbReference type="InterPro" id="IPR047575">
    <property type="entry name" value="Sm"/>
</dbReference>
<dbReference type="InterPro" id="IPR034104">
    <property type="entry name" value="Lsm1"/>
</dbReference>
<keyword evidence="12" id="KW-0175">Coiled coil</keyword>
<keyword evidence="3" id="KW-0597">Phosphoprotein</keyword>
<dbReference type="CDD" id="cd01728">
    <property type="entry name" value="LSm1"/>
    <property type="match status" value="1"/>
</dbReference>
<organism evidence="14">
    <name type="scientific">Amphimedon queenslandica</name>
    <name type="common">Sponge</name>
    <dbReference type="NCBI Taxonomy" id="400682"/>
    <lineage>
        <taxon>Eukaryota</taxon>
        <taxon>Metazoa</taxon>
        <taxon>Porifera</taxon>
        <taxon>Demospongiae</taxon>
        <taxon>Heteroscleromorpha</taxon>
        <taxon>Haplosclerida</taxon>
        <taxon>Niphatidae</taxon>
        <taxon>Amphimedon</taxon>
    </lineage>
</organism>
<accession>A0A1X7UXZ2</accession>
<dbReference type="GO" id="GO:0000290">
    <property type="term" value="P:deadenylation-dependent decapping of nuclear-transcribed mRNA"/>
    <property type="evidence" value="ECO:0007669"/>
    <property type="project" value="TreeGrafter"/>
</dbReference>
<dbReference type="Proteomes" id="UP000007879">
    <property type="component" value="Unassembled WGS sequence"/>
</dbReference>